<sequence length="709" mass="73549">MTEQRDDPAALLAAARELAEIAHVLRTASAHATAALTDPALTASLRRTPGPGLRAHRALLGALTDRAGLGWALTGGALGAVGAKLGGLVNAGSLPIAVMTTSLRLRIAAVTLRNPELAADPLLSALQDAVAADSALGSARALRELVRDRGMARTLSAMAPIFGEILALRALLDQNPLNDHTAWLIASGMGTATADPLTGLSNRAIARLDSGRGAAVRTEPEPGEEAGLSTRASLLGFLGDLLVIRPTGRAVLETVLGPDGVERHVLLAPGMRMGDPQTDSPGDLLGAFSSTVLDGGPYSRSLAKAVADYGLPEGAELALVGHSAGGAAVMSLAQDAAFAARHRLTHVIAIGSPVDFKKPASPETWVASVTNQHDIIPSLDGQGAGNCFDLHPGWYVVDYTDPTHVFPACHSLEQYTANLTHDLPEARAHIEERLASYAGPVVRRQVYALRDHAAAPAGFPFLTVPTYAHATPGGNVDLPAGTPDATTFTAWFAADPAAAEDLLAAEGRGEAVRAGHRVLAVLRAVDHRGGTLGDHQEVTLALLVHDPWRNRPVGVWRDLLRPPGLRRTGLLPLDVVVSTVCAGDAHRHLWEEPTFTAEASLGLGGASVRLSVEGVLGLTGALGPGVPGRAAGTVLYSGSGGTTLRSCLHADGRVTAHPAPRARLAAGPGDHPMARHLRDLGLHGARPLLCWTGAGQRLRRDAAVPLPHS</sequence>
<proteinExistence type="predicted"/>
<evidence type="ECO:0000313" key="1">
    <source>
        <dbReference type="EMBL" id="GAA3221743.1"/>
    </source>
</evidence>
<organism evidence="1 2">
    <name type="scientific">Actinocorallia longicatena</name>
    <dbReference type="NCBI Taxonomy" id="111803"/>
    <lineage>
        <taxon>Bacteria</taxon>
        <taxon>Bacillati</taxon>
        <taxon>Actinomycetota</taxon>
        <taxon>Actinomycetes</taxon>
        <taxon>Streptosporangiales</taxon>
        <taxon>Thermomonosporaceae</taxon>
        <taxon>Actinocorallia</taxon>
    </lineage>
</organism>
<evidence type="ECO:0008006" key="3">
    <source>
        <dbReference type="Google" id="ProtNLM"/>
    </source>
</evidence>
<reference evidence="2" key="1">
    <citation type="journal article" date="2019" name="Int. J. Syst. Evol. Microbiol.">
        <title>The Global Catalogue of Microorganisms (GCM) 10K type strain sequencing project: providing services to taxonomists for standard genome sequencing and annotation.</title>
        <authorList>
            <consortium name="The Broad Institute Genomics Platform"/>
            <consortium name="The Broad Institute Genome Sequencing Center for Infectious Disease"/>
            <person name="Wu L."/>
            <person name="Ma J."/>
        </authorList>
    </citation>
    <scope>NUCLEOTIDE SEQUENCE [LARGE SCALE GENOMIC DNA]</scope>
    <source>
        <strain evidence="2">JCM 9377</strain>
    </source>
</reference>
<dbReference type="Proteomes" id="UP001501237">
    <property type="component" value="Unassembled WGS sequence"/>
</dbReference>
<name>A0ABP6QDD0_9ACTN</name>
<comment type="caution">
    <text evidence="1">The sequence shown here is derived from an EMBL/GenBank/DDBJ whole genome shotgun (WGS) entry which is preliminary data.</text>
</comment>
<gene>
    <name evidence="1" type="ORF">GCM10010468_47080</name>
</gene>
<evidence type="ECO:0000313" key="2">
    <source>
        <dbReference type="Proteomes" id="UP001501237"/>
    </source>
</evidence>
<dbReference type="SUPFAM" id="SSF53474">
    <property type="entry name" value="alpha/beta-Hydrolases"/>
    <property type="match status" value="1"/>
</dbReference>
<protein>
    <recommendedName>
        <fullName evidence="3">Lipase (Class 3)</fullName>
    </recommendedName>
</protein>
<dbReference type="EMBL" id="BAAAUV010000012">
    <property type="protein sequence ID" value="GAA3221743.1"/>
    <property type="molecule type" value="Genomic_DNA"/>
</dbReference>
<dbReference type="RefSeq" id="WP_344831963.1">
    <property type="nucleotide sequence ID" value="NZ_BAAAUV010000012.1"/>
</dbReference>
<keyword evidence="2" id="KW-1185">Reference proteome</keyword>
<accession>A0ABP6QDD0</accession>
<dbReference type="Gene3D" id="3.40.50.1820">
    <property type="entry name" value="alpha/beta hydrolase"/>
    <property type="match status" value="1"/>
</dbReference>
<dbReference type="InterPro" id="IPR029058">
    <property type="entry name" value="AB_hydrolase_fold"/>
</dbReference>